<sequence>MKPRIRINNEIRAEKLRVIGVNGENLGIISLAEALEAAKVAGVDLIEISPSATPPVAKVMDYGKFQYEQQKKEREVRAKAHVTETKSVQVEVATGENDLTRKARQAAGWLREGHRVRIELFLKGRYKYMDPAFLKERLKRFVLLVPEEYKIAEDIQKGPKGFTMIIEKASKKS</sequence>
<dbReference type="GO" id="GO:0005829">
    <property type="term" value="C:cytosol"/>
    <property type="evidence" value="ECO:0007669"/>
    <property type="project" value="TreeGrafter"/>
</dbReference>
<dbReference type="SUPFAM" id="SSF55200">
    <property type="entry name" value="Translation initiation factor IF3, C-terminal domain"/>
    <property type="match status" value="1"/>
</dbReference>
<dbReference type="NCBIfam" id="TIGR00168">
    <property type="entry name" value="infC"/>
    <property type="match status" value="1"/>
</dbReference>
<comment type="subcellular location">
    <subcellularLocation>
        <location evidence="5">Cytoplasm</location>
    </subcellularLocation>
</comment>
<name>A0A1F6C5J7_9BACT</name>
<dbReference type="Proteomes" id="UP000178249">
    <property type="component" value="Unassembled WGS sequence"/>
</dbReference>
<dbReference type="PROSITE" id="PS00938">
    <property type="entry name" value="IF3"/>
    <property type="match status" value="1"/>
</dbReference>
<dbReference type="InterPro" id="IPR036788">
    <property type="entry name" value="T_IF-3_C_sf"/>
</dbReference>
<dbReference type="GO" id="GO:0043022">
    <property type="term" value="F:ribosome binding"/>
    <property type="evidence" value="ECO:0007669"/>
    <property type="project" value="TreeGrafter"/>
</dbReference>
<dbReference type="EMBL" id="MFKP01000009">
    <property type="protein sequence ID" value="OGG44429.1"/>
    <property type="molecule type" value="Genomic_DNA"/>
</dbReference>
<dbReference type="FunFam" id="3.10.20.80:FF:000001">
    <property type="entry name" value="Translation initiation factor IF-3"/>
    <property type="match status" value="1"/>
</dbReference>
<dbReference type="InterPro" id="IPR019813">
    <property type="entry name" value="Translation_initiation_fac3_CS"/>
</dbReference>
<dbReference type="InterPro" id="IPR036787">
    <property type="entry name" value="T_IF-3_N_sf"/>
</dbReference>
<keyword evidence="2 5" id="KW-0396">Initiation factor</keyword>
<comment type="subunit">
    <text evidence="5">Monomer.</text>
</comment>
<accession>A0A1F6C5J7</accession>
<feature type="domain" description="Translation initiation factor 3 C-terminal" evidence="6">
    <location>
        <begin position="84"/>
        <end position="167"/>
    </location>
</feature>
<dbReference type="Gene3D" id="3.30.110.10">
    <property type="entry name" value="Translation initiation factor 3 (IF-3), C-terminal domain"/>
    <property type="match status" value="1"/>
</dbReference>
<dbReference type="InterPro" id="IPR001288">
    <property type="entry name" value="Translation_initiation_fac_3"/>
</dbReference>
<comment type="function">
    <text evidence="5">IF-3 binds to the 30S ribosomal subunit and shifts the equilibrium between 70S ribosomes and their 50S and 30S subunits in favor of the free subunits, thus enhancing the availability of 30S subunits on which protein synthesis initiation begins.</text>
</comment>
<dbReference type="GO" id="GO:0003743">
    <property type="term" value="F:translation initiation factor activity"/>
    <property type="evidence" value="ECO:0007669"/>
    <property type="project" value="UniProtKB-UniRule"/>
</dbReference>
<dbReference type="AlphaFoldDB" id="A0A1F6C5J7"/>
<evidence type="ECO:0000256" key="4">
    <source>
        <dbReference type="NCBIfam" id="TIGR00168"/>
    </source>
</evidence>
<protein>
    <recommendedName>
        <fullName evidence="4 5">Translation initiation factor IF-3</fullName>
    </recommendedName>
</protein>
<evidence type="ECO:0000313" key="8">
    <source>
        <dbReference type="EMBL" id="OGG44429.1"/>
    </source>
</evidence>
<dbReference type="InterPro" id="IPR019815">
    <property type="entry name" value="Translation_initiation_fac_3_C"/>
</dbReference>
<organism evidence="8 9">
    <name type="scientific">Candidatus Kaiserbacteria bacterium RIFCSPHIGHO2_01_FULL_48_10</name>
    <dbReference type="NCBI Taxonomy" id="1798476"/>
    <lineage>
        <taxon>Bacteria</taxon>
        <taxon>Candidatus Kaiseribacteriota</taxon>
    </lineage>
</organism>
<dbReference type="PANTHER" id="PTHR10938:SF0">
    <property type="entry name" value="TRANSLATION INITIATION FACTOR IF-3, MITOCHONDRIAL"/>
    <property type="match status" value="1"/>
</dbReference>
<evidence type="ECO:0000256" key="2">
    <source>
        <dbReference type="ARBA" id="ARBA00022540"/>
    </source>
</evidence>
<evidence type="ECO:0000256" key="3">
    <source>
        <dbReference type="ARBA" id="ARBA00022917"/>
    </source>
</evidence>
<dbReference type="GO" id="GO:0032790">
    <property type="term" value="P:ribosome disassembly"/>
    <property type="evidence" value="ECO:0007669"/>
    <property type="project" value="TreeGrafter"/>
</dbReference>
<dbReference type="Pfam" id="PF00707">
    <property type="entry name" value="IF3_C"/>
    <property type="match status" value="1"/>
</dbReference>
<dbReference type="Gene3D" id="3.10.20.80">
    <property type="entry name" value="Translation initiation factor 3 (IF-3), N-terminal domain"/>
    <property type="match status" value="1"/>
</dbReference>
<dbReference type="SUPFAM" id="SSF54364">
    <property type="entry name" value="Translation initiation factor IF3, N-terminal domain"/>
    <property type="match status" value="1"/>
</dbReference>
<dbReference type="GO" id="GO:0016020">
    <property type="term" value="C:membrane"/>
    <property type="evidence" value="ECO:0007669"/>
    <property type="project" value="TreeGrafter"/>
</dbReference>
<comment type="similarity">
    <text evidence="1 5">Belongs to the IF-3 family.</text>
</comment>
<gene>
    <name evidence="8" type="ORF">A2841_00450</name>
</gene>
<proteinExistence type="inferred from homology"/>
<keyword evidence="3 5" id="KW-0648">Protein biosynthesis</keyword>
<dbReference type="InterPro" id="IPR019814">
    <property type="entry name" value="Translation_initiation_fac_3_N"/>
</dbReference>
<evidence type="ECO:0000259" key="6">
    <source>
        <dbReference type="Pfam" id="PF00707"/>
    </source>
</evidence>
<reference evidence="8 9" key="1">
    <citation type="journal article" date="2016" name="Nat. Commun.">
        <title>Thousands of microbial genomes shed light on interconnected biogeochemical processes in an aquifer system.</title>
        <authorList>
            <person name="Anantharaman K."/>
            <person name="Brown C.T."/>
            <person name="Hug L.A."/>
            <person name="Sharon I."/>
            <person name="Castelle C.J."/>
            <person name="Probst A.J."/>
            <person name="Thomas B.C."/>
            <person name="Singh A."/>
            <person name="Wilkins M.J."/>
            <person name="Karaoz U."/>
            <person name="Brodie E.L."/>
            <person name="Williams K.H."/>
            <person name="Hubbard S.S."/>
            <person name="Banfield J.F."/>
        </authorList>
    </citation>
    <scope>NUCLEOTIDE SEQUENCE [LARGE SCALE GENOMIC DNA]</scope>
</reference>
<evidence type="ECO:0000256" key="1">
    <source>
        <dbReference type="ARBA" id="ARBA00005439"/>
    </source>
</evidence>
<comment type="caution">
    <text evidence="8">The sequence shown here is derived from an EMBL/GenBank/DDBJ whole genome shotgun (WGS) entry which is preliminary data.</text>
</comment>
<dbReference type="PANTHER" id="PTHR10938">
    <property type="entry name" value="TRANSLATION INITIATION FACTOR IF-3"/>
    <property type="match status" value="1"/>
</dbReference>
<feature type="domain" description="Translation initiation factor 3 N-terminal" evidence="7">
    <location>
        <begin position="7"/>
        <end position="75"/>
    </location>
</feature>
<evidence type="ECO:0000259" key="7">
    <source>
        <dbReference type="Pfam" id="PF05198"/>
    </source>
</evidence>
<evidence type="ECO:0000313" key="9">
    <source>
        <dbReference type="Proteomes" id="UP000178249"/>
    </source>
</evidence>
<evidence type="ECO:0000256" key="5">
    <source>
        <dbReference type="RuleBase" id="RU000646"/>
    </source>
</evidence>
<dbReference type="Pfam" id="PF05198">
    <property type="entry name" value="IF3_N"/>
    <property type="match status" value="1"/>
</dbReference>